<feature type="non-terminal residue" evidence="2">
    <location>
        <position position="160"/>
    </location>
</feature>
<proteinExistence type="predicted"/>
<accession>A0A9W4X181</accession>
<dbReference type="PROSITE" id="PS50011">
    <property type="entry name" value="PROTEIN_KINASE_DOM"/>
    <property type="match status" value="1"/>
</dbReference>
<name>A0A9W4X181_9GLOM</name>
<dbReference type="InterPro" id="IPR011009">
    <property type="entry name" value="Kinase-like_dom_sf"/>
</dbReference>
<evidence type="ECO:0000259" key="1">
    <source>
        <dbReference type="PROSITE" id="PS50011"/>
    </source>
</evidence>
<dbReference type="GO" id="GO:0005524">
    <property type="term" value="F:ATP binding"/>
    <property type="evidence" value="ECO:0007669"/>
    <property type="project" value="InterPro"/>
</dbReference>
<dbReference type="InterPro" id="IPR001245">
    <property type="entry name" value="Ser-Thr/Tyr_kinase_cat_dom"/>
</dbReference>
<dbReference type="Pfam" id="PF07714">
    <property type="entry name" value="PK_Tyr_Ser-Thr"/>
    <property type="match status" value="1"/>
</dbReference>
<evidence type="ECO:0000313" key="2">
    <source>
        <dbReference type="EMBL" id="CAI2194566.1"/>
    </source>
</evidence>
<dbReference type="Gene3D" id="1.10.510.10">
    <property type="entry name" value="Transferase(Phosphotransferase) domain 1"/>
    <property type="match status" value="1"/>
</dbReference>
<dbReference type="InterPro" id="IPR000719">
    <property type="entry name" value="Prot_kinase_dom"/>
</dbReference>
<dbReference type="AlphaFoldDB" id="A0A9W4X181"/>
<dbReference type="EMBL" id="CAMKVN010011092">
    <property type="protein sequence ID" value="CAI2194566.1"/>
    <property type="molecule type" value="Genomic_DNA"/>
</dbReference>
<reference evidence="2" key="1">
    <citation type="submission" date="2022-08" db="EMBL/GenBank/DDBJ databases">
        <authorList>
            <person name="Kallberg Y."/>
            <person name="Tangrot J."/>
            <person name="Rosling A."/>
        </authorList>
    </citation>
    <scope>NUCLEOTIDE SEQUENCE</scope>
    <source>
        <strain evidence="2">Wild A</strain>
    </source>
</reference>
<dbReference type="Proteomes" id="UP001153678">
    <property type="component" value="Unassembled WGS sequence"/>
</dbReference>
<keyword evidence="3" id="KW-1185">Reference proteome</keyword>
<comment type="caution">
    <text evidence="2">The sequence shown here is derived from an EMBL/GenBank/DDBJ whole genome shotgun (WGS) entry which is preliminary data.</text>
</comment>
<dbReference type="OrthoDB" id="6718656at2759"/>
<gene>
    <name evidence="2" type="ORF">FWILDA_LOCUS16640</name>
</gene>
<evidence type="ECO:0000313" key="3">
    <source>
        <dbReference type="Proteomes" id="UP001153678"/>
    </source>
</evidence>
<dbReference type="SUPFAM" id="SSF56112">
    <property type="entry name" value="Protein kinase-like (PK-like)"/>
    <property type="match status" value="1"/>
</dbReference>
<sequence>KYLVENEMVSIDSRIADMDLHNPVDRPPRQIYETFHWFIITGLNAIHEVGLAHGINHGNNISDSLNTRISDIDFVIPFVTPEVFNGKILTKESDIYSFGIIIWMLSAGVYSYYDRSHNLQLVQEICFGLRPSIIEGTSSVYSKLMLKCLDVNPSNRPITY</sequence>
<protein>
    <submittedName>
        <fullName evidence="2">14538_t:CDS:1</fullName>
    </submittedName>
</protein>
<feature type="domain" description="Protein kinase" evidence="1">
    <location>
        <begin position="1"/>
        <end position="160"/>
    </location>
</feature>
<dbReference type="GO" id="GO:0004672">
    <property type="term" value="F:protein kinase activity"/>
    <property type="evidence" value="ECO:0007669"/>
    <property type="project" value="InterPro"/>
</dbReference>
<organism evidence="2 3">
    <name type="scientific">Funneliformis geosporum</name>
    <dbReference type="NCBI Taxonomy" id="1117311"/>
    <lineage>
        <taxon>Eukaryota</taxon>
        <taxon>Fungi</taxon>
        <taxon>Fungi incertae sedis</taxon>
        <taxon>Mucoromycota</taxon>
        <taxon>Glomeromycotina</taxon>
        <taxon>Glomeromycetes</taxon>
        <taxon>Glomerales</taxon>
        <taxon>Glomeraceae</taxon>
        <taxon>Funneliformis</taxon>
    </lineage>
</organism>